<proteinExistence type="predicted"/>
<dbReference type="InterPro" id="IPR025949">
    <property type="entry name" value="PapC-like_C"/>
</dbReference>
<evidence type="ECO:0000313" key="3">
    <source>
        <dbReference type="Proteomes" id="UP001156215"/>
    </source>
</evidence>
<evidence type="ECO:0000313" key="2">
    <source>
        <dbReference type="EMBL" id="WAW11313.1"/>
    </source>
</evidence>
<sequence>MIRLVDPFGQHLPVGSQAFLLSGEMSYVGMDGLAYFEDIPKDSRLNIRLPNGKSCQTEVFFSDQAQNRQAHLIGPLTCFPE</sequence>
<dbReference type="InterPro" id="IPR043142">
    <property type="entry name" value="PapC-like_C_sf"/>
</dbReference>
<name>A0A9E9M216_9BURK</name>
<keyword evidence="3" id="KW-1185">Reference proteome</keyword>
<dbReference type="Gene3D" id="2.60.40.2070">
    <property type="match status" value="1"/>
</dbReference>
<dbReference type="Proteomes" id="UP001156215">
    <property type="component" value="Chromosome"/>
</dbReference>
<protein>
    <recommendedName>
        <fullName evidence="1">PapC-like C-terminal domain-containing protein</fullName>
    </recommendedName>
</protein>
<dbReference type="AlphaFoldDB" id="A0A9E9M216"/>
<dbReference type="KEGG" id="ovb:NB640_06840"/>
<feature type="domain" description="PapC-like C-terminal" evidence="1">
    <location>
        <begin position="1"/>
        <end position="57"/>
    </location>
</feature>
<gene>
    <name evidence="2" type="ORF">NB640_06840</name>
</gene>
<dbReference type="EMBL" id="CP098242">
    <property type="protein sequence ID" value="WAW11313.1"/>
    <property type="molecule type" value="Genomic_DNA"/>
</dbReference>
<dbReference type="Pfam" id="PF13953">
    <property type="entry name" value="PapC_C"/>
    <property type="match status" value="1"/>
</dbReference>
<reference evidence="2" key="1">
    <citation type="journal article" date="2022" name="Front. Microbiol.">
        <title>New perspectives on an old grouping: The genomic and phenotypic variability of Oxalobacter formigenes and the implications for calcium oxalate stone prevention.</title>
        <authorList>
            <person name="Chmiel J.A."/>
            <person name="Carr C."/>
            <person name="Stuivenberg G.A."/>
            <person name="Venema R."/>
            <person name="Chanyi R.M."/>
            <person name="Al K.F."/>
            <person name="Giguere D."/>
            <person name="Say H."/>
            <person name="Akouris P.P."/>
            <person name="Dominguez Romero S.A."/>
            <person name="Kwong A."/>
            <person name="Tai V."/>
            <person name="Koval S.F."/>
            <person name="Razvi H."/>
            <person name="Bjazevic J."/>
            <person name="Burton J.P."/>
        </authorList>
    </citation>
    <scope>NUCLEOTIDE SEQUENCE</scope>
    <source>
        <strain evidence="2">WoOx3</strain>
    </source>
</reference>
<organism evidence="2 3">
    <name type="scientific">Oxalobacter vibrioformis</name>
    <dbReference type="NCBI Taxonomy" id="933080"/>
    <lineage>
        <taxon>Bacteria</taxon>
        <taxon>Pseudomonadati</taxon>
        <taxon>Pseudomonadota</taxon>
        <taxon>Betaproteobacteria</taxon>
        <taxon>Burkholderiales</taxon>
        <taxon>Oxalobacteraceae</taxon>
        <taxon>Oxalobacter</taxon>
    </lineage>
</organism>
<accession>A0A9E9M216</accession>
<evidence type="ECO:0000259" key="1">
    <source>
        <dbReference type="Pfam" id="PF13953"/>
    </source>
</evidence>